<comment type="caution">
    <text evidence="1">The sequence shown here is derived from an EMBL/GenBank/DDBJ whole genome shotgun (WGS) entry which is preliminary data.</text>
</comment>
<dbReference type="EMBL" id="VSSQ01033966">
    <property type="protein sequence ID" value="MPM85751.1"/>
    <property type="molecule type" value="Genomic_DNA"/>
</dbReference>
<accession>A0A645D906</accession>
<evidence type="ECO:0000313" key="1">
    <source>
        <dbReference type="EMBL" id="MPM85751.1"/>
    </source>
</evidence>
<organism evidence="1">
    <name type="scientific">bioreactor metagenome</name>
    <dbReference type="NCBI Taxonomy" id="1076179"/>
    <lineage>
        <taxon>unclassified sequences</taxon>
        <taxon>metagenomes</taxon>
        <taxon>ecological metagenomes</taxon>
    </lineage>
</organism>
<name>A0A645D906_9ZZZZ</name>
<reference evidence="1" key="1">
    <citation type="submission" date="2019-08" db="EMBL/GenBank/DDBJ databases">
        <authorList>
            <person name="Kucharzyk K."/>
            <person name="Murdoch R.W."/>
            <person name="Higgins S."/>
            <person name="Loffler F."/>
        </authorList>
    </citation>
    <scope>NUCLEOTIDE SEQUENCE</scope>
</reference>
<gene>
    <name evidence="1" type="ORF">SDC9_132832</name>
</gene>
<dbReference type="AlphaFoldDB" id="A0A645D906"/>
<protein>
    <submittedName>
        <fullName evidence="1">Uncharacterized protein</fullName>
    </submittedName>
</protein>
<sequence length="154" mass="17052">MQGLLGTFGPQRGGQLQQPLQRMPGIWVPPHIAAERLQFLRGRLNNLAQLVDGPCKDRDVGRVPKGQAQIRVPAKAGGGWSMHQLDLGLVPGKNQALPKRLVVLGYEQLVEFLRTTRCRCSQVAGRIQFGPGQCQLRRHRHTINGRLPQGDTDV</sequence>
<proteinExistence type="predicted"/>